<proteinExistence type="inferred from homology"/>
<reference evidence="7 8" key="1">
    <citation type="submission" date="2018-08" db="EMBL/GenBank/DDBJ databases">
        <title>Complete genome sequence of type strain Thalassospira indica MCCC 1A01103T, isolated from isolated from deep seawater of the Indian Ocean.</title>
        <authorList>
            <person name="Liu Y."/>
        </authorList>
    </citation>
    <scope>NUCLEOTIDE SEQUENCE [LARGE SCALE GENOMIC DNA]</scope>
    <source>
        <strain evidence="7 8">PB8BT</strain>
    </source>
</reference>
<evidence type="ECO:0000256" key="6">
    <source>
        <dbReference type="ARBA" id="ARBA00023136"/>
    </source>
</evidence>
<dbReference type="InterPro" id="IPR051539">
    <property type="entry name" value="T4SS-coupling_protein"/>
</dbReference>
<sequence length="503" mass="55892">MLTLCWKLLPIVGALAGYALFAPPAWLGGIMAAVLGLAGYLAKCTASAVFYKPDTHGSARFAGLADARKGKLLTGKGLILGRKHGRMLRYRGEGHLLTFAPTRSGKGVGCVIPNLLDYQGSVVVTDIKGENSDIARAYRATLGPVYELAPLGGAKANRATFNPLDFIRITTAYEVDDARLIAEMLVVPEHAQPNHWEREARTLITGLLLYIRHHWDLLEQNLGTLRDLLMQDSEEFELLLAKMAMSHQENVARIARGFSQKEPKERSAVISTAQGATELFESPELRTATERSSFSFESLKDDVGSVFIIVPPEYLEAYRPFLRLMTGLATVAMTRNMAKPAQPVLFMLDELPALGYMRPIEEGIGYLAGYGAKLWLFVQDLDQLQKTYPKARSMIANCAVRQAFNVQDPETAKLLSDMLGTATVRMHSEGQSSSLPFNLVAGSFHSGAFEGARQLMTTGEILTMKARNQLVFVQGFPAFRARKIRYFDWWEWQLRARLKNENR</sequence>
<comment type="similarity">
    <text evidence="2">Belongs to the VirD4/TraG family.</text>
</comment>
<keyword evidence="8" id="KW-1185">Reference proteome</keyword>
<dbReference type="PANTHER" id="PTHR37937:SF1">
    <property type="entry name" value="CONJUGATIVE TRANSFER: DNA TRANSPORT"/>
    <property type="match status" value="1"/>
</dbReference>
<dbReference type="Gene3D" id="3.40.50.300">
    <property type="entry name" value="P-loop containing nucleotide triphosphate hydrolases"/>
    <property type="match status" value="1"/>
</dbReference>
<evidence type="ECO:0000256" key="1">
    <source>
        <dbReference type="ARBA" id="ARBA00004651"/>
    </source>
</evidence>
<evidence type="ECO:0000256" key="2">
    <source>
        <dbReference type="ARBA" id="ARBA00008806"/>
    </source>
</evidence>
<accession>A0ABM6Y536</accession>
<dbReference type="Proteomes" id="UP000256971">
    <property type="component" value="Chromosome"/>
</dbReference>
<keyword evidence="4" id="KW-0812">Transmembrane</keyword>
<keyword evidence="5" id="KW-1133">Transmembrane helix</keyword>
<dbReference type="SUPFAM" id="SSF52540">
    <property type="entry name" value="P-loop containing nucleoside triphosphate hydrolases"/>
    <property type="match status" value="1"/>
</dbReference>
<dbReference type="InterPro" id="IPR003688">
    <property type="entry name" value="TraG/VirD4"/>
</dbReference>
<organism evidence="7 8">
    <name type="scientific">Thalassospira indica</name>
    <dbReference type="NCBI Taxonomy" id="1891279"/>
    <lineage>
        <taxon>Bacteria</taxon>
        <taxon>Pseudomonadati</taxon>
        <taxon>Pseudomonadota</taxon>
        <taxon>Alphaproteobacteria</taxon>
        <taxon>Rhodospirillales</taxon>
        <taxon>Thalassospiraceae</taxon>
        <taxon>Thalassospira</taxon>
    </lineage>
</organism>
<evidence type="ECO:0000313" key="7">
    <source>
        <dbReference type="EMBL" id="AXO17038.1"/>
    </source>
</evidence>
<name>A0ABM6Y536_9PROT</name>
<evidence type="ECO:0000313" key="8">
    <source>
        <dbReference type="Proteomes" id="UP000256971"/>
    </source>
</evidence>
<dbReference type="Pfam" id="PF02534">
    <property type="entry name" value="T4SS-DNA_transf"/>
    <property type="match status" value="1"/>
</dbReference>
<evidence type="ECO:0000256" key="3">
    <source>
        <dbReference type="ARBA" id="ARBA00022475"/>
    </source>
</evidence>
<keyword evidence="6" id="KW-0472">Membrane</keyword>
<dbReference type="InterPro" id="IPR027417">
    <property type="entry name" value="P-loop_NTPase"/>
</dbReference>
<comment type="subcellular location">
    <subcellularLocation>
        <location evidence="1">Cell membrane</location>
        <topology evidence="1">Multi-pass membrane protein</topology>
    </subcellularLocation>
</comment>
<dbReference type="EMBL" id="CP031555">
    <property type="protein sequence ID" value="AXO17038.1"/>
    <property type="molecule type" value="Genomic_DNA"/>
</dbReference>
<evidence type="ECO:0000256" key="5">
    <source>
        <dbReference type="ARBA" id="ARBA00022989"/>
    </source>
</evidence>
<dbReference type="CDD" id="cd01127">
    <property type="entry name" value="TrwB_TraG_TraD_VirD4"/>
    <property type="match status" value="2"/>
</dbReference>
<gene>
    <name evidence="7" type="ORF">DY252_21300</name>
</gene>
<keyword evidence="3" id="KW-1003">Cell membrane</keyword>
<evidence type="ECO:0000256" key="4">
    <source>
        <dbReference type="ARBA" id="ARBA00022692"/>
    </source>
</evidence>
<protein>
    <submittedName>
        <fullName evidence="7">Type IV secretory system conjugative DNA transfer family protein</fullName>
    </submittedName>
</protein>
<dbReference type="PANTHER" id="PTHR37937">
    <property type="entry name" value="CONJUGATIVE TRANSFER: DNA TRANSPORT"/>
    <property type="match status" value="1"/>
</dbReference>